<evidence type="ECO:0000313" key="4">
    <source>
        <dbReference type="Proteomes" id="UP001500908"/>
    </source>
</evidence>
<protein>
    <recommendedName>
        <fullName evidence="5">Signal transducing protein</fullName>
    </recommendedName>
</protein>
<accession>A0ABP7FCH2</accession>
<feature type="transmembrane region" description="Helical" evidence="2">
    <location>
        <begin position="213"/>
        <end position="232"/>
    </location>
</feature>
<feature type="compositionally biased region" description="Basic and acidic residues" evidence="1">
    <location>
        <begin position="173"/>
        <end position="196"/>
    </location>
</feature>
<evidence type="ECO:0000256" key="2">
    <source>
        <dbReference type="SAM" id="Phobius"/>
    </source>
</evidence>
<gene>
    <name evidence="3" type="ORF">GCM10022402_15720</name>
</gene>
<keyword evidence="2" id="KW-0472">Membrane</keyword>
<feature type="region of interest" description="Disordered" evidence="1">
    <location>
        <begin position="86"/>
        <end position="122"/>
    </location>
</feature>
<comment type="caution">
    <text evidence="3">The sequence shown here is derived from an EMBL/GenBank/DDBJ whole genome shotgun (WGS) entry which is preliminary data.</text>
</comment>
<feature type="compositionally biased region" description="Low complexity" evidence="1">
    <location>
        <begin position="153"/>
        <end position="165"/>
    </location>
</feature>
<feature type="transmembrane region" description="Helical" evidence="2">
    <location>
        <begin position="238"/>
        <end position="256"/>
    </location>
</feature>
<name>A0ABP7FCH2_9ACTN</name>
<evidence type="ECO:0008006" key="5">
    <source>
        <dbReference type="Google" id="ProtNLM"/>
    </source>
</evidence>
<evidence type="ECO:0000313" key="3">
    <source>
        <dbReference type="EMBL" id="GAA3736421.1"/>
    </source>
</evidence>
<dbReference type="Proteomes" id="UP001500908">
    <property type="component" value="Unassembled WGS sequence"/>
</dbReference>
<keyword evidence="2" id="KW-0812">Transmembrane</keyword>
<keyword evidence="4" id="KW-1185">Reference proteome</keyword>
<dbReference type="RefSeq" id="WP_344968940.1">
    <property type="nucleotide sequence ID" value="NZ_BAABDD010000005.1"/>
</dbReference>
<organism evidence="3 4">
    <name type="scientific">Salinactinospora qingdaonensis</name>
    <dbReference type="NCBI Taxonomy" id="702744"/>
    <lineage>
        <taxon>Bacteria</taxon>
        <taxon>Bacillati</taxon>
        <taxon>Actinomycetota</taxon>
        <taxon>Actinomycetes</taxon>
        <taxon>Streptosporangiales</taxon>
        <taxon>Nocardiopsidaceae</taxon>
        <taxon>Salinactinospora</taxon>
    </lineage>
</organism>
<dbReference type="EMBL" id="BAABDD010000005">
    <property type="protein sequence ID" value="GAA3736421.1"/>
    <property type="molecule type" value="Genomic_DNA"/>
</dbReference>
<proteinExistence type="predicted"/>
<sequence length="274" mass="28942">MTHRRGNGLLADTYIPFVLLSPDLADVMLDALRHAGVAAYAIPLGDDPLGDRALEGEKTDEGGAATDRLYVDAAEREAAERILGVELPGLTEPRTGEAPEPSELPERLKGGETATTGQRGDDDVWADLVARFYTADSGTTAGEWPDAENVPAAEEATAPDATSDADSFEDVDHEPSAGEGRVVRPAEPHDDPEEHYIPPPPPPLPRGDLVSRLSWAGLFGGPLVLLAATLLGLNLPDWLAFCAVAGFITGFIVLVVRMGDRPPRDSGPDDGAVI</sequence>
<keyword evidence="2" id="KW-1133">Transmembrane helix</keyword>
<feature type="region of interest" description="Disordered" evidence="1">
    <location>
        <begin position="153"/>
        <end position="204"/>
    </location>
</feature>
<reference evidence="4" key="1">
    <citation type="journal article" date="2019" name="Int. J. Syst. Evol. Microbiol.">
        <title>The Global Catalogue of Microorganisms (GCM) 10K type strain sequencing project: providing services to taxonomists for standard genome sequencing and annotation.</title>
        <authorList>
            <consortium name="The Broad Institute Genomics Platform"/>
            <consortium name="The Broad Institute Genome Sequencing Center for Infectious Disease"/>
            <person name="Wu L."/>
            <person name="Ma J."/>
        </authorList>
    </citation>
    <scope>NUCLEOTIDE SEQUENCE [LARGE SCALE GENOMIC DNA]</scope>
    <source>
        <strain evidence="4">JCM 17137</strain>
    </source>
</reference>
<evidence type="ECO:0000256" key="1">
    <source>
        <dbReference type="SAM" id="MobiDB-lite"/>
    </source>
</evidence>